<gene>
    <name evidence="3" type="ORF">ASEP1449_LOCUS13336</name>
</gene>
<evidence type="ECO:0000256" key="1">
    <source>
        <dbReference type="ARBA" id="ARBA00022837"/>
    </source>
</evidence>
<dbReference type="SUPFAM" id="SSF47473">
    <property type="entry name" value="EF-hand"/>
    <property type="match status" value="1"/>
</dbReference>
<accession>A0A7S2XTI5</accession>
<dbReference type="InterPro" id="IPR011992">
    <property type="entry name" value="EF-hand-dom_pair"/>
</dbReference>
<evidence type="ECO:0000313" key="3">
    <source>
        <dbReference type="EMBL" id="CAD9821502.1"/>
    </source>
</evidence>
<dbReference type="AlphaFoldDB" id="A0A7S2XTI5"/>
<dbReference type="InterPro" id="IPR018247">
    <property type="entry name" value="EF_Hand_1_Ca_BS"/>
</dbReference>
<dbReference type="Gene3D" id="1.10.238.10">
    <property type="entry name" value="EF-hand"/>
    <property type="match status" value="1"/>
</dbReference>
<proteinExistence type="predicted"/>
<protein>
    <recommendedName>
        <fullName evidence="2">EF-hand domain-containing protein</fullName>
    </recommendedName>
</protein>
<keyword evidence="1" id="KW-0106">Calcium</keyword>
<organism evidence="3">
    <name type="scientific">Attheya septentrionalis</name>
    <dbReference type="NCBI Taxonomy" id="420275"/>
    <lineage>
        <taxon>Eukaryota</taxon>
        <taxon>Sar</taxon>
        <taxon>Stramenopiles</taxon>
        <taxon>Ochrophyta</taxon>
        <taxon>Bacillariophyta</taxon>
        <taxon>Coscinodiscophyceae</taxon>
        <taxon>Chaetocerotophycidae</taxon>
        <taxon>Chaetocerotales</taxon>
        <taxon>Attheyaceae</taxon>
        <taxon>Attheya</taxon>
    </lineage>
</organism>
<dbReference type="PROSITE" id="PS00018">
    <property type="entry name" value="EF_HAND_1"/>
    <property type="match status" value="1"/>
</dbReference>
<name>A0A7S2XTI5_9STRA</name>
<dbReference type="PROSITE" id="PS50222">
    <property type="entry name" value="EF_HAND_2"/>
    <property type="match status" value="1"/>
</dbReference>
<dbReference type="InterPro" id="IPR002048">
    <property type="entry name" value="EF_hand_dom"/>
</dbReference>
<dbReference type="GO" id="GO:0005509">
    <property type="term" value="F:calcium ion binding"/>
    <property type="evidence" value="ECO:0007669"/>
    <property type="project" value="InterPro"/>
</dbReference>
<feature type="domain" description="EF-hand" evidence="2">
    <location>
        <begin position="68"/>
        <end position="103"/>
    </location>
</feature>
<evidence type="ECO:0000259" key="2">
    <source>
        <dbReference type="PROSITE" id="PS50222"/>
    </source>
</evidence>
<dbReference type="EMBL" id="HBHQ01019835">
    <property type="protein sequence ID" value="CAD9821502.1"/>
    <property type="molecule type" value="Transcribed_RNA"/>
</dbReference>
<sequence length="150" mass="17044">MMRRVLFHPSLLRDGSFARHAAKPQIFIQQQRFFGSSEEDFISALSPGRKKLFTILNEYRQTDYTQTLPSRFLKEVLAATDSNKDGLITVEELEQLLNRINASDKMSEDDLNDIFAELGVDDATADNEKAIPVKTIVAQWKPLMQSPPKS</sequence>
<reference evidence="3" key="1">
    <citation type="submission" date="2021-01" db="EMBL/GenBank/DDBJ databases">
        <authorList>
            <person name="Corre E."/>
            <person name="Pelletier E."/>
            <person name="Niang G."/>
            <person name="Scheremetjew M."/>
            <person name="Finn R."/>
            <person name="Kale V."/>
            <person name="Holt S."/>
            <person name="Cochrane G."/>
            <person name="Meng A."/>
            <person name="Brown T."/>
            <person name="Cohen L."/>
        </authorList>
    </citation>
    <scope>NUCLEOTIDE SEQUENCE</scope>
    <source>
        <strain evidence="3">CCMP2084</strain>
    </source>
</reference>